<evidence type="ECO:0000256" key="2">
    <source>
        <dbReference type="PROSITE-ProRule" id="PRU00703"/>
    </source>
</evidence>
<dbReference type="EMBL" id="FOGV01000005">
    <property type="protein sequence ID" value="SER76122.1"/>
    <property type="molecule type" value="Genomic_DNA"/>
</dbReference>
<name>A0A1H9RTJ5_9BACI</name>
<dbReference type="InterPro" id="IPR043519">
    <property type="entry name" value="NT_sf"/>
</dbReference>
<reference evidence="6" key="1">
    <citation type="submission" date="2016-10" db="EMBL/GenBank/DDBJ databases">
        <authorList>
            <person name="de Groot N.N."/>
        </authorList>
    </citation>
    <scope>NUCLEOTIDE SEQUENCE [LARGE SCALE GENOMIC DNA]</scope>
    <source>
        <strain evidence="6">10nlg</strain>
    </source>
</reference>
<keyword evidence="6" id="KW-1185">Reference proteome</keyword>
<dbReference type="GO" id="GO:0005829">
    <property type="term" value="C:cytosol"/>
    <property type="evidence" value="ECO:0007669"/>
    <property type="project" value="TreeGrafter"/>
</dbReference>
<keyword evidence="1" id="KW-0010">Activator</keyword>
<dbReference type="STRING" id="1464123.SAMN05444126_10594"/>
<evidence type="ECO:0000313" key="6">
    <source>
        <dbReference type="Proteomes" id="UP000199318"/>
    </source>
</evidence>
<evidence type="ECO:0000256" key="1">
    <source>
        <dbReference type="ARBA" id="ARBA00023159"/>
    </source>
</evidence>
<dbReference type="Pfam" id="PF00571">
    <property type="entry name" value="CBS"/>
    <property type="match status" value="2"/>
</dbReference>
<dbReference type="Pfam" id="PF03445">
    <property type="entry name" value="DUF294"/>
    <property type="match status" value="1"/>
</dbReference>
<dbReference type="InterPro" id="IPR050397">
    <property type="entry name" value="Env_Response_Regulators"/>
</dbReference>
<dbReference type="Gene3D" id="3.10.580.10">
    <property type="entry name" value="CBS-domain"/>
    <property type="match status" value="1"/>
</dbReference>
<dbReference type="SUPFAM" id="SSF81301">
    <property type="entry name" value="Nucleotidyltransferase"/>
    <property type="match status" value="1"/>
</dbReference>
<dbReference type="InterPro" id="IPR005105">
    <property type="entry name" value="GlnD_Uridyltrans_N"/>
</dbReference>
<dbReference type="InterPro" id="IPR046342">
    <property type="entry name" value="CBS_dom_sf"/>
</dbReference>
<evidence type="ECO:0000313" key="5">
    <source>
        <dbReference type="EMBL" id="SER76122.1"/>
    </source>
</evidence>
<dbReference type="GO" id="GO:0008773">
    <property type="term" value="F:[protein-PII] uridylyltransferase activity"/>
    <property type="evidence" value="ECO:0007669"/>
    <property type="project" value="InterPro"/>
</dbReference>
<dbReference type="PANTHER" id="PTHR24567">
    <property type="entry name" value="CRP FAMILY TRANSCRIPTIONAL REGULATORY PROTEIN"/>
    <property type="match status" value="1"/>
</dbReference>
<dbReference type="AlphaFoldDB" id="A0A1H9RTJ5"/>
<protein>
    <submittedName>
        <fullName evidence="5">DNA polymerase-3 subunit epsilon/CBS domain-containing protein</fullName>
    </submittedName>
</protein>
<dbReference type="SUPFAM" id="SSF51206">
    <property type="entry name" value="cAMP-binding domain-like"/>
    <property type="match status" value="1"/>
</dbReference>
<accession>A0A1H9RTJ5</accession>
<dbReference type="PROSITE" id="PS51371">
    <property type="entry name" value="CBS"/>
    <property type="match status" value="1"/>
</dbReference>
<dbReference type="Proteomes" id="UP000199318">
    <property type="component" value="Unassembled WGS sequence"/>
</dbReference>
<feature type="domain" description="Cyclic nucleotide-binding" evidence="3">
    <location>
        <begin position="16"/>
        <end position="136"/>
    </location>
</feature>
<dbReference type="PANTHER" id="PTHR24567:SF26">
    <property type="entry name" value="REGULATORY PROTEIN YEIL"/>
    <property type="match status" value="1"/>
</dbReference>
<dbReference type="InterPro" id="IPR000595">
    <property type="entry name" value="cNMP-bd_dom"/>
</dbReference>
<dbReference type="SMART" id="SM00100">
    <property type="entry name" value="cNMP"/>
    <property type="match status" value="1"/>
</dbReference>
<dbReference type="InterPro" id="IPR000644">
    <property type="entry name" value="CBS_dom"/>
</dbReference>
<organism evidence="5 6">
    <name type="scientific">Salisediminibacterium halotolerans</name>
    <dbReference type="NCBI Taxonomy" id="517425"/>
    <lineage>
        <taxon>Bacteria</taxon>
        <taxon>Bacillati</taxon>
        <taxon>Bacillota</taxon>
        <taxon>Bacilli</taxon>
        <taxon>Bacillales</taxon>
        <taxon>Bacillaceae</taxon>
        <taxon>Salisediminibacterium</taxon>
    </lineage>
</organism>
<dbReference type="Pfam" id="PF00027">
    <property type="entry name" value="cNMP_binding"/>
    <property type="match status" value="1"/>
</dbReference>
<dbReference type="Gene3D" id="2.60.120.10">
    <property type="entry name" value="Jelly Rolls"/>
    <property type="match status" value="1"/>
</dbReference>
<dbReference type="CDD" id="cd05401">
    <property type="entry name" value="NT_GlnE_GlnD_like"/>
    <property type="match status" value="1"/>
</dbReference>
<comment type="caution">
    <text evidence="5">The sequence shown here is derived from an EMBL/GenBank/DDBJ whole genome shotgun (WGS) entry which is preliminary data.</text>
</comment>
<dbReference type="InterPro" id="IPR018821">
    <property type="entry name" value="DUF294_put_nucleoTrafse_sb-bd"/>
</dbReference>
<dbReference type="InterPro" id="IPR014710">
    <property type="entry name" value="RmlC-like_jellyroll"/>
</dbReference>
<dbReference type="SMART" id="SM00116">
    <property type="entry name" value="CBS"/>
    <property type="match status" value="2"/>
</dbReference>
<proteinExistence type="predicted"/>
<dbReference type="InterPro" id="IPR018490">
    <property type="entry name" value="cNMP-bd_dom_sf"/>
</dbReference>
<dbReference type="OrthoDB" id="9810963at2"/>
<dbReference type="SUPFAM" id="SSF54631">
    <property type="entry name" value="CBS-domain pair"/>
    <property type="match status" value="1"/>
</dbReference>
<sequence>MKTVKSYEHVIRTTFPFDHLTDEQFDRLISKSKRQTYRKNQFLFYEEDEETDVFFLLKGLAKNVLHRDDGQQISVRYYYPGDLIGLMILLSEGQLNFSVQALEDCETVLLPKKTLLQLMRDNKSFSNIVLTDIGERMKSLYDEIKHERQTGGEAVTPLFRSRVRDVMSKPTTVPALASVTEAAKVLVHSDAESLVVIGNNGTVAGVLTDKQVIECFLTGRGGEAVKDWMMTGGGEIEDRAFIYEALAYFRESRTDCLPVINEGDLVGIFTAKSFLHVRESKYLYLSGDLYKATTRKKLAALSPKALPDFLEFTELLLRERTYPREVSEFISNYNDQIHRQALFIAQKEMQAEGYGKPPLSYCFIVMGSQGRLEQAFSSDQDNGLILEDYAHLTDRREIEEYFHLFAAKVNEILAESGFPECSGGIMARERKWCRGYSEWKAEVFRWMKEADAEDVRNFTIFIDFRPIAGDYQLAQRLREAVTEPLQYSRILQAMLMKDTLRFRVPLQPLGRVKLKGKLKELDLKKHALMQIVNAVRIYAIRYGITEVNTTARLKALKEAGVFHPRDAANAETAVDMLMSFRFNEHIRQIRQGNPLSNRLYYSNRTAEEKKQLKEALTIAKRLQQMTELSFQKNRGVT</sequence>
<dbReference type="CDD" id="cd00038">
    <property type="entry name" value="CAP_ED"/>
    <property type="match status" value="1"/>
</dbReference>
<evidence type="ECO:0000259" key="3">
    <source>
        <dbReference type="PROSITE" id="PS50042"/>
    </source>
</evidence>
<gene>
    <name evidence="5" type="ORF">SAMN05444126_10594</name>
</gene>
<dbReference type="Pfam" id="PF10335">
    <property type="entry name" value="DUF294_C"/>
    <property type="match status" value="1"/>
</dbReference>
<evidence type="ECO:0000259" key="4">
    <source>
        <dbReference type="PROSITE" id="PS51371"/>
    </source>
</evidence>
<dbReference type="RefSeq" id="WP_093072252.1">
    <property type="nucleotide sequence ID" value="NZ_FOGV01000005.1"/>
</dbReference>
<dbReference type="GO" id="GO:0003700">
    <property type="term" value="F:DNA-binding transcription factor activity"/>
    <property type="evidence" value="ECO:0007669"/>
    <property type="project" value="TreeGrafter"/>
</dbReference>
<dbReference type="PROSITE" id="PS50042">
    <property type="entry name" value="CNMP_BINDING_3"/>
    <property type="match status" value="1"/>
</dbReference>
<dbReference type="CDD" id="cd02205">
    <property type="entry name" value="CBS_pair_SF"/>
    <property type="match status" value="1"/>
</dbReference>
<keyword evidence="2" id="KW-0129">CBS domain</keyword>
<feature type="domain" description="CBS" evidence="4">
    <location>
        <begin position="166"/>
        <end position="223"/>
    </location>
</feature>